<keyword evidence="2" id="KW-1185">Reference proteome</keyword>
<dbReference type="RefSeq" id="WP_243511435.1">
    <property type="nucleotide sequence ID" value="NZ_CP094534.1"/>
</dbReference>
<name>A0ABY4B0A0_9BACT</name>
<accession>A0ABY4B0A0</accession>
<evidence type="ECO:0000313" key="2">
    <source>
        <dbReference type="Proteomes" id="UP000831390"/>
    </source>
</evidence>
<organism evidence="1 2">
    <name type="scientific">Hymenobacter monticola</name>
    <dbReference type="NCBI Taxonomy" id="1705399"/>
    <lineage>
        <taxon>Bacteria</taxon>
        <taxon>Pseudomonadati</taxon>
        <taxon>Bacteroidota</taxon>
        <taxon>Cytophagia</taxon>
        <taxon>Cytophagales</taxon>
        <taxon>Hymenobacteraceae</taxon>
        <taxon>Hymenobacter</taxon>
    </lineage>
</organism>
<reference evidence="1 2" key="1">
    <citation type="submission" date="2022-03" db="EMBL/GenBank/DDBJ databases">
        <title>Hymenobactersp. isolated from the air.</title>
        <authorList>
            <person name="Won M."/>
            <person name="Kwon S.-W."/>
        </authorList>
    </citation>
    <scope>NUCLEOTIDE SEQUENCE [LARGE SCALE GENOMIC DNA]</scope>
    <source>
        <strain evidence="1 2">KACC 22596</strain>
    </source>
</reference>
<evidence type="ECO:0000313" key="1">
    <source>
        <dbReference type="EMBL" id="UOE32586.1"/>
    </source>
</evidence>
<sequence length="45" mass="4916">MKKSTTALSFSSLLLLGGVSYLAAKLADLDLTFFFDGDDDHSHYC</sequence>
<protein>
    <submittedName>
        <fullName evidence="1">Uncharacterized protein</fullName>
    </submittedName>
</protein>
<proteinExistence type="predicted"/>
<dbReference type="EMBL" id="CP094534">
    <property type="protein sequence ID" value="UOE32586.1"/>
    <property type="molecule type" value="Genomic_DNA"/>
</dbReference>
<dbReference type="Proteomes" id="UP000831390">
    <property type="component" value="Chromosome"/>
</dbReference>
<gene>
    <name evidence="1" type="ORF">MTP16_15780</name>
</gene>